<evidence type="ECO:0000259" key="1">
    <source>
        <dbReference type="Pfam" id="PF05099"/>
    </source>
</evidence>
<accession>A0A8S8XC96</accession>
<reference evidence="2" key="1">
    <citation type="submission" date="2021-02" db="EMBL/GenBank/DDBJ databases">
        <title>Genome sequence of Rhodospirillales sp. strain TMPK1 isolated from soil.</title>
        <authorList>
            <person name="Nakai R."/>
            <person name="Kusada H."/>
            <person name="Tamaki H."/>
        </authorList>
    </citation>
    <scope>NUCLEOTIDE SEQUENCE</scope>
    <source>
        <strain evidence="2">TMPK1</strain>
    </source>
</reference>
<protein>
    <recommendedName>
        <fullName evidence="1">Co-chaperone DjlA N-terminal domain-containing protein</fullName>
    </recommendedName>
</protein>
<dbReference type="Pfam" id="PF05099">
    <property type="entry name" value="TerB"/>
    <property type="match status" value="1"/>
</dbReference>
<gene>
    <name evidence="2" type="ORF">TMPK1_33100</name>
</gene>
<dbReference type="InterPro" id="IPR029024">
    <property type="entry name" value="TerB-like"/>
</dbReference>
<dbReference type="AlphaFoldDB" id="A0A8S8XC96"/>
<organism evidence="2 3">
    <name type="scientific">Roseiterribacter gracilis</name>
    <dbReference type="NCBI Taxonomy" id="2812848"/>
    <lineage>
        <taxon>Bacteria</taxon>
        <taxon>Pseudomonadati</taxon>
        <taxon>Pseudomonadota</taxon>
        <taxon>Alphaproteobacteria</taxon>
        <taxon>Rhodospirillales</taxon>
        <taxon>Roseiterribacteraceae</taxon>
        <taxon>Roseiterribacter</taxon>
    </lineage>
</organism>
<dbReference type="InterPro" id="IPR007791">
    <property type="entry name" value="DjlA_N"/>
</dbReference>
<evidence type="ECO:0000313" key="3">
    <source>
        <dbReference type="Proteomes" id="UP000681075"/>
    </source>
</evidence>
<name>A0A8S8XC96_9PROT</name>
<keyword evidence="3" id="KW-1185">Reference proteome</keyword>
<sequence length="155" mass="17255">MALLDILRRWFGSPDQHERPKIEASPVHRAAAVLLAHMALEDGALDPREIDRMCRIAYRAFHLDPAAARSLIDASLQQAKQDVDLFRAIQPLVAEVAPRDRVKLIEMLWEVVYADGVVHDREVALMRKVAGLLYVTDADSGAARKRVLARGAGLN</sequence>
<dbReference type="SUPFAM" id="SSF158682">
    <property type="entry name" value="TerB-like"/>
    <property type="match status" value="1"/>
</dbReference>
<dbReference type="Proteomes" id="UP000681075">
    <property type="component" value="Unassembled WGS sequence"/>
</dbReference>
<dbReference type="EMBL" id="BOPV01000001">
    <property type="protein sequence ID" value="GIL41073.1"/>
    <property type="molecule type" value="Genomic_DNA"/>
</dbReference>
<dbReference type="Gene3D" id="1.10.3680.10">
    <property type="entry name" value="TerB-like"/>
    <property type="match status" value="1"/>
</dbReference>
<evidence type="ECO:0000313" key="2">
    <source>
        <dbReference type="EMBL" id="GIL41073.1"/>
    </source>
</evidence>
<comment type="caution">
    <text evidence="2">The sequence shown here is derived from an EMBL/GenBank/DDBJ whole genome shotgun (WGS) entry which is preliminary data.</text>
</comment>
<dbReference type="RefSeq" id="WP_420244409.1">
    <property type="nucleotide sequence ID" value="NZ_BOPV01000001.1"/>
</dbReference>
<proteinExistence type="predicted"/>
<feature type="domain" description="Co-chaperone DjlA N-terminal" evidence="1">
    <location>
        <begin position="29"/>
        <end position="144"/>
    </location>
</feature>
<dbReference type="CDD" id="cd07313">
    <property type="entry name" value="terB_like_2"/>
    <property type="match status" value="1"/>
</dbReference>